<dbReference type="PANTHER" id="PTHR48207:SF3">
    <property type="entry name" value="SUCCINATE--HYDROXYMETHYLGLUTARATE COA-TRANSFERASE"/>
    <property type="match status" value="1"/>
</dbReference>
<name>A0ABP4WKW6_9ACTN</name>
<evidence type="ECO:0000313" key="2">
    <source>
        <dbReference type="EMBL" id="GAA1754511.1"/>
    </source>
</evidence>
<comment type="caution">
    <text evidence="2">The sequence shown here is derived from an EMBL/GenBank/DDBJ whole genome shotgun (WGS) entry which is preliminary data.</text>
</comment>
<dbReference type="InterPro" id="IPR023606">
    <property type="entry name" value="CoA-Trfase_III_dom_1_sf"/>
</dbReference>
<dbReference type="GO" id="GO:0016740">
    <property type="term" value="F:transferase activity"/>
    <property type="evidence" value="ECO:0007669"/>
    <property type="project" value="UniProtKB-KW"/>
</dbReference>
<dbReference type="InterPro" id="IPR050483">
    <property type="entry name" value="CoA-transferase_III_domain"/>
</dbReference>
<dbReference type="Gene3D" id="3.40.50.10540">
    <property type="entry name" value="Crotonobetainyl-coa:carnitine coa-transferase, domain 1"/>
    <property type="match status" value="1"/>
</dbReference>
<proteinExistence type="predicted"/>
<accession>A0ABP4WKW6</accession>
<reference evidence="3" key="1">
    <citation type="journal article" date="2019" name="Int. J. Syst. Evol. Microbiol.">
        <title>The Global Catalogue of Microorganisms (GCM) 10K type strain sequencing project: providing services to taxonomists for standard genome sequencing and annotation.</title>
        <authorList>
            <consortium name="The Broad Institute Genomics Platform"/>
            <consortium name="The Broad Institute Genome Sequencing Center for Infectious Disease"/>
            <person name="Wu L."/>
            <person name="Ma J."/>
        </authorList>
    </citation>
    <scope>NUCLEOTIDE SEQUENCE [LARGE SCALE GENOMIC DNA]</scope>
    <source>
        <strain evidence="3">JCM 13518</strain>
    </source>
</reference>
<sequence length="393" mass="41537">MASDSALPLEGTIVADFTRVLAGPLASMTLADLGATVIKVEEPGGGDGTRGWGPPYSSTGATYFEAVNRSKQSIVLDLKSPEGRRLARELCHRADVVMENFRSGVMDRLGLGYDSVRASNPNVVYCSITAFGSGEGANLPGFDFAVQAMSGLMSITGHPDGEPTKVGVAIVDVLAGKDATIGILAALRKRDLSGEGTRLEVSLLASILQGMANQTQAVIGAGVTPHRLGNVHPSVVPYQPFKCADDYIAVASGTEKQFIALCVELGLPDLPGDPRFADNQARVAHQKELEVVLSAVMRDHSAADLVDRLMARGVPASKIANIAEALERADELGLDVVTNVPSSRGPIAQVRHPVRYSSQVVAPMSAPPELDAQGAEVRAWLNQVWPEREAREA</sequence>
<dbReference type="PANTHER" id="PTHR48207">
    <property type="entry name" value="SUCCINATE--HYDROXYMETHYLGLUTARATE COA-TRANSFERASE"/>
    <property type="match status" value="1"/>
</dbReference>
<dbReference type="EMBL" id="BAAAME010000021">
    <property type="protein sequence ID" value="GAA1754511.1"/>
    <property type="molecule type" value="Genomic_DNA"/>
</dbReference>
<dbReference type="InterPro" id="IPR044855">
    <property type="entry name" value="CoA-Trfase_III_dom3_sf"/>
</dbReference>
<dbReference type="Gene3D" id="3.30.1540.10">
    <property type="entry name" value="formyl-coa transferase, domain 3"/>
    <property type="match status" value="1"/>
</dbReference>
<evidence type="ECO:0000256" key="1">
    <source>
        <dbReference type="ARBA" id="ARBA00022679"/>
    </source>
</evidence>
<dbReference type="Pfam" id="PF02515">
    <property type="entry name" value="CoA_transf_3"/>
    <property type="match status" value="1"/>
</dbReference>
<gene>
    <name evidence="2" type="ORF">GCM10009710_37210</name>
</gene>
<dbReference type="RefSeq" id="WP_344204459.1">
    <property type="nucleotide sequence ID" value="NZ_BAAAME010000021.1"/>
</dbReference>
<protein>
    <submittedName>
        <fullName evidence="2">CoA transferase</fullName>
    </submittedName>
</protein>
<dbReference type="Proteomes" id="UP001501057">
    <property type="component" value="Unassembled WGS sequence"/>
</dbReference>
<organism evidence="2 3">
    <name type="scientific">Aeromicrobium alkaliterrae</name>
    <dbReference type="NCBI Taxonomy" id="302168"/>
    <lineage>
        <taxon>Bacteria</taxon>
        <taxon>Bacillati</taxon>
        <taxon>Actinomycetota</taxon>
        <taxon>Actinomycetes</taxon>
        <taxon>Propionibacteriales</taxon>
        <taxon>Nocardioidaceae</taxon>
        <taxon>Aeromicrobium</taxon>
    </lineage>
</organism>
<keyword evidence="3" id="KW-1185">Reference proteome</keyword>
<evidence type="ECO:0000313" key="3">
    <source>
        <dbReference type="Proteomes" id="UP001501057"/>
    </source>
</evidence>
<dbReference type="InterPro" id="IPR003673">
    <property type="entry name" value="CoA-Trfase_fam_III"/>
</dbReference>
<keyword evidence="1 2" id="KW-0808">Transferase</keyword>
<dbReference type="SUPFAM" id="SSF89796">
    <property type="entry name" value="CoA-transferase family III (CaiB/BaiF)"/>
    <property type="match status" value="1"/>
</dbReference>